<evidence type="ECO:0000313" key="3">
    <source>
        <dbReference type="EMBL" id="KFM95612.1"/>
    </source>
</evidence>
<feature type="binding site" evidence="1">
    <location>
        <position position="98"/>
    </location>
    <ligand>
        <name>Zn(2+)</name>
        <dbReference type="ChEBI" id="CHEBI:29105"/>
        <note>catalytic</note>
    </ligand>
</feature>
<keyword evidence="1" id="KW-0482">Metalloprotease</keyword>
<comment type="cofactor">
    <cofactor evidence="1">
        <name>Zn(2+)</name>
        <dbReference type="ChEBI" id="CHEBI:29105"/>
    </cofactor>
    <text evidence="1">Binds 1 zinc ion per subunit.</text>
</comment>
<evidence type="ECO:0000259" key="2">
    <source>
        <dbReference type="PROSITE" id="PS51864"/>
    </source>
</evidence>
<dbReference type="Gene3D" id="3.40.390.10">
    <property type="entry name" value="Collagenase (Catalytic Domain)"/>
    <property type="match status" value="1"/>
</dbReference>
<evidence type="ECO:0000256" key="1">
    <source>
        <dbReference type="PROSITE-ProRule" id="PRU01211"/>
    </source>
</evidence>
<reference evidence="4 6" key="2">
    <citation type="submission" date="2018-08" db="EMBL/GenBank/DDBJ databases">
        <title>Bacillus clarus sp. nov. strain PS00077A.</title>
        <authorList>
            <person name="Mendez Acevedo M."/>
            <person name="Carroll L."/>
            <person name="Mukherjee M."/>
            <person name="Wiedmann M."/>
            <person name="Kovac J."/>
        </authorList>
    </citation>
    <scope>NUCLEOTIDE SEQUENCE [LARGE SCALE GENOMIC DNA]</scope>
    <source>
        <strain evidence="4 6">PS00077A</strain>
    </source>
</reference>
<reference evidence="3 5" key="1">
    <citation type="submission" date="2014-04" db="EMBL/GenBank/DDBJ databases">
        <authorList>
            <person name="Bishop-Lilly K.A."/>
            <person name="Broomall S.M."/>
            <person name="Chain P.S."/>
            <person name="Chertkov O."/>
            <person name="Coyne S.R."/>
            <person name="Daligault H.E."/>
            <person name="Davenport K.W."/>
            <person name="Erkkila T."/>
            <person name="Frey K.G."/>
            <person name="Gibbons H.S."/>
            <person name="Gu W."/>
            <person name="Jaissle J."/>
            <person name="Johnson S.L."/>
            <person name="Koroleva G.I."/>
            <person name="Ladner J.T."/>
            <person name="Lo C.-C."/>
            <person name="Minogue T.D."/>
            <person name="Munk C."/>
            <person name="Palacios G.F."/>
            <person name="Redden C.L."/>
            <person name="Rosenzweig C.N."/>
            <person name="Scholz M.B."/>
            <person name="Teshima H."/>
            <person name="Xu Y."/>
        </authorList>
    </citation>
    <scope>NUCLEOTIDE SEQUENCE [LARGE SCALE GENOMIC DNA]</scope>
    <source>
        <strain evidence="3 5">BHP</strain>
    </source>
</reference>
<protein>
    <submittedName>
        <fullName evidence="3">Astacin family protein</fullName>
    </submittedName>
</protein>
<dbReference type="AlphaFoldDB" id="A0A090YCQ6"/>
<dbReference type="Proteomes" id="UP000029389">
    <property type="component" value="Unassembled WGS sequence"/>
</dbReference>
<dbReference type="InterPro" id="IPR006026">
    <property type="entry name" value="Peptidase_Metallo"/>
</dbReference>
<dbReference type="SUPFAM" id="SSF55486">
    <property type="entry name" value="Metalloproteases ('zincins'), catalytic domain"/>
    <property type="match status" value="1"/>
</dbReference>
<evidence type="ECO:0000313" key="4">
    <source>
        <dbReference type="EMBL" id="RFT63245.1"/>
    </source>
</evidence>
<proteinExistence type="predicted"/>
<keyword evidence="6" id="KW-1185">Reference proteome</keyword>
<feature type="binding site" evidence="1">
    <location>
        <position position="102"/>
    </location>
    <ligand>
        <name>Zn(2+)</name>
        <dbReference type="ChEBI" id="CHEBI:29105"/>
        <note>catalytic</note>
    </ligand>
</feature>
<dbReference type="EMBL" id="JMQC01000009">
    <property type="protein sequence ID" value="KFM95612.1"/>
    <property type="molecule type" value="Genomic_DNA"/>
</dbReference>
<dbReference type="InterPro" id="IPR024079">
    <property type="entry name" value="MetalloPept_cat_dom_sf"/>
</dbReference>
<dbReference type="Proteomes" id="UP000264294">
    <property type="component" value="Unassembled WGS sequence"/>
</dbReference>
<dbReference type="SMART" id="SM00235">
    <property type="entry name" value="ZnMc"/>
    <property type="match status" value="1"/>
</dbReference>
<feature type="domain" description="Peptidase M12A" evidence="2">
    <location>
        <begin position="2"/>
        <end position="185"/>
    </location>
</feature>
<accession>A0A090YCQ6</accession>
<feature type="binding site" evidence="1">
    <location>
        <position position="108"/>
    </location>
    <ligand>
        <name>Zn(2+)</name>
        <dbReference type="ChEBI" id="CHEBI:29105"/>
        <note>catalytic</note>
    </ligand>
</feature>
<keyword evidence="1" id="KW-0862">Zinc</keyword>
<dbReference type="GO" id="GO:0008270">
    <property type="term" value="F:zinc ion binding"/>
    <property type="evidence" value="ECO:0007669"/>
    <property type="project" value="UniProtKB-UniRule"/>
</dbReference>
<dbReference type="EMBL" id="QVOD01000050">
    <property type="protein sequence ID" value="RFT63245.1"/>
    <property type="molecule type" value="Genomic_DNA"/>
</dbReference>
<sequence length="229" mass="25810">MGFIINDIEKRWPGGKIPFEISDMDSPKYGMGRQVIEDAIEQWNSKSDIPLVPRDNENDYVTFKSGKKSESHVGRKKGMQIISCDIDLKNNKFGDVLHEIGHACGLFHEHQRPDRGSFVNVMSNDPRDYAIIPNGTKIDNYNCCSIMHYPGIPGKISNLNCTTIGQNALLSQEDLDAIQVMYPIVYITTSADTSDYGTALVSNQNDLFMRTNSTIANHHFLELYIIFKS</sequence>
<evidence type="ECO:0000313" key="5">
    <source>
        <dbReference type="Proteomes" id="UP000029389"/>
    </source>
</evidence>
<feature type="active site" evidence="1">
    <location>
        <position position="99"/>
    </location>
</feature>
<dbReference type="PROSITE" id="PS51864">
    <property type="entry name" value="ASTACIN"/>
    <property type="match status" value="1"/>
</dbReference>
<dbReference type="RefSeq" id="WP_042984700.1">
    <property type="nucleotide sequence ID" value="NZ_JMQC01000009.1"/>
</dbReference>
<comment type="caution">
    <text evidence="1">Lacks conserved residue(s) required for the propagation of feature annotation.</text>
</comment>
<keyword evidence="1" id="KW-0645">Protease</keyword>
<dbReference type="PATRIC" id="fig|1405.8.peg.5788"/>
<keyword evidence="1" id="KW-0479">Metal-binding</keyword>
<dbReference type="GO" id="GO:0006508">
    <property type="term" value="P:proteolysis"/>
    <property type="evidence" value="ECO:0007669"/>
    <property type="project" value="UniProtKB-KW"/>
</dbReference>
<dbReference type="PANTHER" id="PTHR10127">
    <property type="entry name" value="DISCOIDIN, CUB, EGF, LAMININ , AND ZINC METALLOPROTEASE DOMAIN CONTAINING"/>
    <property type="match status" value="1"/>
</dbReference>
<gene>
    <name evidence="4" type="ORF">D0U04_25605</name>
    <name evidence="3" type="ORF">DJ93_5610</name>
</gene>
<dbReference type="PANTHER" id="PTHR10127:SF850">
    <property type="entry name" value="METALLOENDOPEPTIDASE"/>
    <property type="match status" value="1"/>
</dbReference>
<dbReference type="Pfam" id="PF01400">
    <property type="entry name" value="Astacin"/>
    <property type="match status" value="1"/>
</dbReference>
<evidence type="ECO:0000313" key="6">
    <source>
        <dbReference type="Proteomes" id="UP000264294"/>
    </source>
</evidence>
<keyword evidence="1" id="KW-0378">Hydrolase</keyword>
<dbReference type="GO" id="GO:0004222">
    <property type="term" value="F:metalloendopeptidase activity"/>
    <property type="evidence" value="ECO:0007669"/>
    <property type="project" value="UniProtKB-UniRule"/>
</dbReference>
<organism evidence="3 5">
    <name type="scientific">Bacillus clarus</name>
    <dbReference type="NCBI Taxonomy" id="2338372"/>
    <lineage>
        <taxon>Bacteria</taxon>
        <taxon>Bacillati</taxon>
        <taxon>Bacillota</taxon>
        <taxon>Bacilli</taxon>
        <taxon>Bacillales</taxon>
        <taxon>Bacillaceae</taxon>
        <taxon>Bacillus</taxon>
        <taxon>Bacillus cereus group</taxon>
    </lineage>
</organism>
<dbReference type="PRINTS" id="PR00480">
    <property type="entry name" value="ASTACIN"/>
</dbReference>
<comment type="caution">
    <text evidence="3">The sequence shown here is derived from an EMBL/GenBank/DDBJ whole genome shotgun (WGS) entry which is preliminary data.</text>
</comment>
<dbReference type="InterPro" id="IPR001506">
    <property type="entry name" value="Peptidase_M12A"/>
</dbReference>
<name>A0A090YCQ6_9BACI</name>